<evidence type="ECO:0000256" key="1">
    <source>
        <dbReference type="SAM" id="Phobius"/>
    </source>
</evidence>
<dbReference type="PRINTS" id="PR00111">
    <property type="entry name" value="ABHYDROLASE"/>
</dbReference>
<dbReference type="PANTHER" id="PTHR43798:SF33">
    <property type="entry name" value="HYDROLASE, PUTATIVE (AFU_ORTHOLOGUE AFUA_2G14860)-RELATED"/>
    <property type="match status" value="1"/>
</dbReference>
<dbReference type="PANTHER" id="PTHR43798">
    <property type="entry name" value="MONOACYLGLYCEROL LIPASE"/>
    <property type="match status" value="1"/>
</dbReference>
<dbReference type="InterPro" id="IPR000073">
    <property type="entry name" value="AB_hydrolase_1"/>
</dbReference>
<dbReference type="Pfam" id="PF00561">
    <property type="entry name" value="Abhydrolase_1"/>
    <property type="match status" value="1"/>
</dbReference>
<keyword evidence="1" id="KW-0472">Membrane</keyword>
<dbReference type="InterPro" id="IPR029058">
    <property type="entry name" value="AB_hydrolase_fold"/>
</dbReference>
<keyword evidence="1" id="KW-0812">Transmembrane</keyword>
<sequence>MVRTIVKSIAVIAVCCVVGGVGLVAYEEYVKDDSTSAGKGSLGDPFTGTKKVAVGGSSVNVSCSGDGDGSGPLVMLMAGGGDGLDTMAPLQKSLSGKVRVCSYDRLGEGKSDKPKGMQGINDTGEILTSVLDRLAGDRPVVLAGHSLGGYIAARYAPDHKDRIKGLVLMDATIPTLTADVSKAIPEDATGIGAQLREQTIGVNEGENPEKYVIADGEVHSAGDVPVEILRHESQYAQVPEYEKALEKMWADGQKEWRAISSRSTLSMAPKTGHYIHTDRPDLALKAIQKVTAEVTDQQK</sequence>
<protein>
    <submittedName>
        <fullName evidence="3">Alpha/beta hydrolase</fullName>
    </submittedName>
</protein>
<evidence type="ECO:0000259" key="2">
    <source>
        <dbReference type="Pfam" id="PF00561"/>
    </source>
</evidence>
<gene>
    <name evidence="3" type="ORF">OG626_08420</name>
</gene>
<feature type="domain" description="AB hydrolase-1" evidence="2">
    <location>
        <begin position="72"/>
        <end position="174"/>
    </location>
</feature>
<keyword evidence="3" id="KW-0378">Hydrolase</keyword>
<dbReference type="InterPro" id="IPR050266">
    <property type="entry name" value="AB_hydrolase_sf"/>
</dbReference>
<proteinExistence type="predicted"/>
<evidence type="ECO:0000313" key="3">
    <source>
        <dbReference type="EMBL" id="WTY94919.1"/>
    </source>
</evidence>
<dbReference type="Gene3D" id="3.40.50.1820">
    <property type="entry name" value="alpha/beta hydrolase"/>
    <property type="match status" value="1"/>
</dbReference>
<dbReference type="EMBL" id="CP109535">
    <property type="protein sequence ID" value="WTY94919.1"/>
    <property type="molecule type" value="Genomic_DNA"/>
</dbReference>
<name>A0AAU3GRM2_9ACTN</name>
<dbReference type="GO" id="GO:0016020">
    <property type="term" value="C:membrane"/>
    <property type="evidence" value="ECO:0007669"/>
    <property type="project" value="TreeGrafter"/>
</dbReference>
<keyword evidence="1" id="KW-1133">Transmembrane helix</keyword>
<accession>A0AAU3GRM2</accession>
<dbReference type="AlphaFoldDB" id="A0AAU3GRM2"/>
<dbReference type="SUPFAM" id="SSF53474">
    <property type="entry name" value="alpha/beta-Hydrolases"/>
    <property type="match status" value="1"/>
</dbReference>
<reference evidence="3" key="1">
    <citation type="submission" date="2022-10" db="EMBL/GenBank/DDBJ databases">
        <title>The complete genomes of actinobacterial strains from the NBC collection.</title>
        <authorList>
            <person name="Joergensen T.S."/>
            <person name="Alvarez Arevalo M."/>
            <person name="Sterndorff E.B."/>
            <person name="Faurdal D."/>
            <person name="Vuksanovic O."/>
            <person name="Mourched A.-S."/>
            <person name="Charusanti P."/>
            <person name="Shaw S."/>
            <person name="Blin K."/>
            <person name="Weber T."/>
        </authorList>
    </citation>
    <scope>NUCLEOTIDE SEQUENCE</scope>
    <source>
        <strain evidence="3">NBC_01401</strain>
    </source>
</reference>
<organism evidence="3">
    <name type="scientific">Streptomyces sp. NBC_01401</name>
    <dbReference type="NCBI Taxonomy" id="2903854"/>
    <lineage>
        <taxon>Bacteria</taxon>
        <taxon>Bacillati</taxon>
        <taxon>Actinomycetota</taxon>
        <taxon>Actinomycetes</taxon>
        <taxon>Kitasatosporales</taxon>
        <taxon>Streptomycetaceae</taxon>
        <taxon>Streptomyces</taxon>
    </lineage>
</organism>
<feature type="transmembrane region" description="Helical" evidence="1">
    <location>
        <begin position="9"/>
        <end position="26"/>
    </location>
</feature>
<dbReference type="GO" id="GO:0016787">
    <property type="term" value="F:hydrolase activity"/>
    <property type="evidence" value="ECO:0007669"/>
    <property type="project" value="UniProtKB-KW"/>
</dbReference>